<feature type="region of interest" description="Disordered" evidence="1">
    <location>
        <begin position="24"/>
        <end position="51"/>
    </location>
</feature>
<accession>A0A368PUN7</accession>
<dbReference type="EMBL" id="CM003529">
    <property type="protein sequence ID" value="RCV09349.1"/>
    <property type="molecule type" value="Genomic_DNA"/>
</dbReference>
<reference evidence="2" key="2">
    <citation type="submission" date="2015-07" db="EMBL/GenBank/DDBJ databases">
        <authorList>
            <person name="Noorani M."/>
        </authorList>
    </citation>
    <scope>NUCLEOTIDE SEQUENCE</scope>
    <source>
        <strain evidence="2">Yugu1</strain>
    </source>
</reference>
<sequence length="69" mass="8270">MDWQVRSRQFLVDAVSNEYRKIKNEENNKPAESMNREWNYSSLPTPVKNQKVNRQSRELNIFISIQNSI</sequence>
<evidence type="ECO:0000313" key="2">
    <source>
        <dbReference type="EMBL" id="RCV09349.1"/>
    </source>
</evidence>
<proteinExistence type="predicted"/>
<feature type="compositionally biased region" description="Polar residues" evidence="1">
    <location>
        <begin position="36"/>
        <end position="51"/>
    </location>
</feature>
<dbReference type="AlphaFoldDB" id="A0A368PUN7"/>
<protein>
    <submittedName>
        <fullName evidence="2">Uncharacterized protein</fullName>
    </submittedName>
</protein>
<gene>
    <name evidence="2" type="ORF">SETIT_2G020500v2</name>
</gene>
<reference evidence="2" key="1">
    <citation type="journal article" date="2012" name="Nat. Biotechnol.">
        <title>Reference genome sequence of the model plant Setaria.</title>
        <authorList>
            <person name="Bennetzen J.L."/>
            <person name="Schmutz J."/>
            <person name="Wang H."/>
            <person name="Percifield R."/>
            <person name="Hawkins J."/>
            <person name="Pontaroli A.C."/>
            <person name="Estep M."/>
            <person name="Feng L."/>
            <person name="Vaughn J.N."/>
            <person name="Grimwood J."/>
            <person name="Jenkins J."/>
            <person name="Barry K."/>
            <person name="Lindquist E."/>
            <person name="Hellsten U."/>
            <person name="Deshpande S."/>
            <person name="Wang X."/>
            <person name="Wu X."/>
            <person name="Mitros T."/>
            <person name="Triplett J."/>
            <person name="Yang X."/>
            <person name="Ye C.Y."/>
            <person name="Mauro-Herrera M."/>
            <person name="Wang L."/>
            <person name="Li P."/>
            <person name="Sharma M."/>
            <person name="Sharma R."/>
            <person name="Ronald P.C."/>
            <person name="Panaud O."/>
            <person name="Kellogg E.A."/>
            <person name="Brutnell T.P."/>
            <person name="Doust A.N."/>
            <person name="Tuskan G.A."/>
            <person name="Rokhsar D."/>
            <person name="Devos K.M."/>
        </authorList>
    </citation>
    <scope>NUCLEOTIDE SEQUENCE [LARGE SCALE GENOMIC DNA]</scope>
    <source>
        <strain evidence="2">Yugu1</strain>
    </source>
</reference>
<organism evidence="2">
    <name type="scientific">Setaria italica</name>
    <name type="common">Foxtail millet</name>
    <name type="synonym">Panicum italicum</name>
    <dbReference type="NCBI Taxonomy" id="4555"/>
    <lineage>
        <taxon>Eukaryota</taxon>
        <taxon>Viridiplantae</taxon>
        <taxon>Streptophyta</taxon>
        <taxon>Embryophyta</taxon>
        <taxon>Tracheophyta</taxon>
        <taxon>Spermatophyta</taxon>
        <taxon>Magnoliopsida</taxon>
        <taxon>Liliopsida</taxon>
        <taxon>Poales</taxon>
        <taxon>Poaceae</taxon>
        <taxon>PACMAD clade</taxon>
        <taxon>Panicoideae</taxon>
        <taxon>Panicodae</taxon>
        <taxon>Paniceae</taxon>
        <taxon>Cenchrinae</taxon>
        <taxon>Setaria</taxon>
    </lineage>
</organism>
<name>A0A368PUN7_SETIT</name>
<evidence type="ECO:0000256" key="1">
    <source>
        <dbReference type="SAM" id="MobiDB-lite"/>
    </source>
</evidence>